<keyword evidence="2" id="KW-1185">Reference proteome</keyword>
<reference evidence="1 2" key="1">
    <citation type="submission" date="2023-03" db="EMBL/GenBank/DDBJ databases">
        <title>Bacillus Genome Sequencing.</title>
        <authorList>
            <person name="Dunlap C."/>
        </authorList>
    </citation>
    <scope>NUCLEOTIDE SEQUENCE [LARGE SCALE GENOMIC DNA]</scope>
    <source>
        <strain evidence="1 2">BD-525</strain>
    </source>
</reference>
<sequence>MKEELDDKAFITARNIVTCAYALETPGYPGLFLYTALHSKQFE</sequence>
<comment type="caution">
    <text evidence="1">The sequence shown here is derived from an EMBL/GenBank/DDBJ whole genome shotgun (WGS) entry which is preliminary data.</text>
</comment>
<evidence type="ECO:0000313" key="1">
    <source>
        <dbReference type="EMBL" id="MEC0243113.1"/>
    </source>
</evidence>
<dbReference type="EMBL" id="JARLKZ010000021">
    <property type="protein sequence ID" value="MEC0243113.1"/>
    <property type="molecule type" value="Genomic_DNA"/>
</dbReference>
<dbReference type="RefSeq" id="WP_326090846.1">
    <property type="nucleotide sequence ID" value="NZ_JARLKZ010000021.1"/>
</dbReference>
<dbReference type="Proteomes" id="UP001344632">
    <property type="component" value="Unassembled WGS sequence"/>
</dbReference>
<protein>
    <submittedName>
        <fullName evidence="1">Uncharacterized protein</fullName>
    </submittedName>
</protein>
<gene>
    <name evidence="1" type="ORF">P4H66_25200</name>
</gene>
<name>A0ABU6GV57_9BACL</name>
<organism evidence="1 2">
    <name type="scientific">Paenibacillus dokdonensis</name>
    <dbReference type="NCBI Taxonomy" id="2567944"/>
    <lineage>
        <taxon>Bacteria</taxon>
        <taxon>Bacillati</taxon>
        <taxon>Bacillota</taxon>
        <taxon>Bacilli</taxon>
        <taxon>Bacillales</taxon>
        <taxon>Paenibacillaceae</taxon>
        <taxon>Paenibacillus</taxon>
    </lineage>
</organism>
<evidence type="ECO:0000313" key="2">
    <source>
        <dbReference type="Proteomes" id="UP001344632"/>
    </source>
</evidence>
<proteinExistence type="predicted"/>
<accession>A0ABU6GV57</accession>